<dbReference type="RefSeq" id="WP_204062798.1">
    <property type="nucleotide sequence ID" value="NZ_BOOJ01000011.1"/>
</dbReference>
<evidence type="ECO:0000313" key="2">
    <source>
        <dbReference type="Proteomes" id="UP000619788"/>
    </source>
</evidence>
<name>A0A8J3WIC8_9ACTN</name>
<proteinExistence type="predicted"/>
<keyword evidence="2" id="KW-1185">Reference proteome</keyword>
<organism evidence="1 2">
    <name type="scientific">Planobispora siamensis</name>
    <dbReference type="NCBI Taxonomy" id="936338"/>
    <lineage>
        <taxon>Bacteria</taxon>
        <taxon>Bacillati</taxon>
        <taxon>Actinomycetota</taxon>
        <taxon>Actinomycetes</taxon>
        <taxon>Streptosporangiales</taxon>
        <taxon>Streptosporangiaceae</taxon>
        <taxon>Planobispora</taxon>
    </lineage>
</organism>
<evidence type="ECO:0000313" key="1">
    <source>
        <dbReference type="EMBL" id="GIH90438.1"/>
    </source>
</evidence>
<comment type="caution">
    <text evidence="1">The sequence shown here is derived from an EMBL/GenBank/DDBJ whole genome shotgun (WGS) entry which is preliminary data.</text>
</comment>
<dbReference type="EMBL" id="BOOJ01000011">
    <property type="protein sequence ID" value="GIH90438.1"/>
    <property type="molecule type" value="Genomic_DNA"/>
</dbReference>
<gene>
    <name evidence="1" type="ORF">Psi01_10680</name>
</gene>
<evidence type="ECO:0008006" key="3">
    <source>
        <dbReference type="Google" id="ProtNLM"/>
    </source>
</evidence>
<sequence length="55" mass="5641">MGAAKGRISRIGQGKVFTVDAIARHVAALGGKLNLVAEFGDHTHKVGGAEELKAS</sequence>
<dbReference type="Proteomes" id="UP000619788">
    <property type="component" value="Unassembled WGS sequence"/>
</dbReference>
<accession>A0A8J3WIC8</accession>
<reference evidence="1 2" key="1">
    <citation type="submission" date="2021-01" db="EMBL/GenBank/DDBJ databases">
        <title>Whole genome shotgun sequence of Planobispora siamensis NBRC 107568.</title>
        <authorList>
            <person name="Komaki H."/>
            <person name="Tamura T."/>
        </authorList>
    </citation>
    <scope>NUCLEOTIDE SEQUENCE [LARGE SCALE GENOMIC DNA]</scope>
    <source>
        <strain evidence="1 2">NBRC 107568</strain>
    </source>
</reference>
<dbReference type="AlphaFoldDB" id="A0A8J3WIC8"/>
<protein>
    <recommendedName>
        <fullName evidence="3">Transcriptional regulator</fullName>
    </recommendedName>
</protein>